<proteinExistence type="predicted"/>
<protein>
    <submittedName>
        <fullName evidence="1">Uncharacterized protein</fullName>
    </submittedName>
</protein>
<dbReference type="KEGG" id="aup:AsAng_0041750"/>
<dbReference type="Proteomes" id="UP001060919">
    <property type="component" value="Chromosome"/>
</dbReference>
<sequence>MNYEEVSTIIQTIFLQYFNVSLNTTTWEQPLEQLQEDFKILDYLLFLEKLLQQQLSKDIVLLENISPAIHSPNDIVALVLKLCVNECSCTV</sequence>
<gene>
    <name evidence="1" type="ORF">AsAng_0041750</name>
</gene>
<dbReference type="EMBL" id="AP026867">
    <property type="protein sequence ID" value="BDS13438.1"/>
    <property type="molecule type" value="Genomic_DNA"/>
</dbReference>
<dbReference type="AlphaFoldDB" id="A0A915YHT7"/>
<evidence type="ECO:0000313" key="2">
    <source>
        <dbReference type="Proteomes" id="UP001060919"/>
    </source>
</evidence>
<reference evidence="1" key="1">
    <citation type="submission" date="2022-09" db="EMBL/GenBank/DDBJ databases">
        <title>Aureispira anguillicida sp. nov., isolated from Leptocephalus of Japanese eel Anguilla japonica.</title>
        <authorList>
            <person name="Yuasa K."/>
            <person name="Mekata T."/>
            <person name="Ikunari K."/>
        </authorList>
    </citation>
    <scope>NUCLEOTIDE SEQUENCE</scope>
    <source>
        <strain evidence="1">EL160426</strain>
    </source>
</reference>
<dbReference type="RefSeq" id="WP_264788710.1">
    <property type="nucleotide sequence ID" value="NZ_AP026867.1"/>
</dbReference>
<name>A0A915YHT7_9BACT</name>
<organism evidence="1 2">
    <name type="scientific">Aureispira anguillae</name>
    <dbReference type="NCBI Taxonomy" id="2864201"/>
    <lineage>
        <taxon>Bacteria</taxon>
        <taxon>Pseudomonadati</taxon>
        <taxon>Bacteroidota</taxon>
        <taxon>Saprospiria</taxon>
        <taxon>Saprospirales</taxon>
        <taxon>Saprospiraceae</taxon>
        <taxon>Aureispira</taxon>
    </lineage>
</organism>
<accession>A0A915YHT7</accession>
<keyword evidence="2" id="KW-1185">Reference proteome</keyword>
<evidence type="ECO:0000313" key="1">
    <source>
        <dbReference type="EMBL" id="BDS13438.1"/>
    </source>
</evidence>